<organism evidence="1 2">
    <name type="scientific">Leptospira interrogans serovar Pyrogenes str. 200701872</name>
    <dbReference type="NCBI Taxonomy" id="1193029"/>
    <lineage>
        <taxon>Bacteria</taxon>
        <taxon>Pseudomonadati</taxon>
        <taxon>Spirochaetota</taxon>
        <taxon>Spirochaetia</taxon>
        <taxon>Leptospirales</taxon>
        <taxon>Leptospiraceae</taxon>
        <taxon>Leptospira</taxon>
    </lineage>
</organism>
<sequence length="41" mass="4577">MLDLAAEEFVKTIEIMARLTSGNRTKLKNSIKTAAKNILKD</sequence>
<dbReference type="EMBL" id="AKWN02000236">
    <property type="protein sequence ID" value="EMP07419.1"/>
    <property type="molecule type" value="Genomic_DNA"/>
</dbReference>
<evidence type="ECO:0000313" key="1">
    <source>
        <dbReference type="EMBL" id="EMP07419.1"/>
    </source>
</evidence>
<reference evidence="1 2" key="1">
    <citation type="submission" date="2013-01" db="EMBL/GenBank/DDBJ databases">
        <authorList>
            <person name="Harkins D.M."/>
            <person name="Durkin A.S."/>
            <person name="Brinkac L.M."/>
            <person name="Haft D.H."/>
            <person name="Selengut J.D."/>
            <person name="Sanka R."/>
            <person name="DePew J."/>
            <person name="Purushe J."/>
            <person name="Picardeau M."/>
            <person name="Werts C."/>
            <person name="Goarant C."/>
            <person name="Vinetz J.M."/>
            <person name="Sutton G.G."/>
            <person name="Nierman W.C."/>
            <person name="Fouts D.E."/>
        </authorList>
    </citation>
    <scope>NUCLEOTIDE SEQUENCE [LARGE SCALE GENOMIC DNA]</scope>
    <source>
        <strain evidence="1 2">200701872</strain>
    </source>
</reference>
<comment type="caution">
    <text evidence="1">The sequence shown here is derived from an EMBL/GenBank/DDBJ whole genome shotgun (WGS) entry which is preliminary data.</text>
</comment>
<protein>
    <submittedName>
        <fullName evidence="1">Uncharacterized protein</fullName>
    </submittedName>
</protein>
<gene>
    <name evidence="1" type="ORF">LEP1GSC124_2530</name>
</gene>
<proteinExistence type="predicted"/>
<evidence type="ECO:0000313" key="2">
    <source>
        <dbReference type="Proteomes" id="UP000012117"/>
    </source>
</evidence>
<dbReference type="BioCyc" id="LINT1193029:G11R4-3451-MONOMER"/>
<name>M7A9G6_LEPIR</name>
<dbReference type="Proteomes" id="UP000012117">
    <property type="component" value="Unassembled WGS sequence"/>
</dbReference>
<accession>M7A9G6</accession>
<dbReference type="AlphaFoldDB" id="M7A9G6"/>